<keyword evidence="5 7" id="KW-0808">Transferase</keyword>
<dbReference type="InterPro" id="IPR023397">
    <property type="entry name" value="SAM-dep_MeTrfase_MraW_recog"/>
</dbReference>
<dbReference type="KEGG" id="cmic:caldi_18540"/>
<dbReference type="EMBL" id="AP025628">
    <property type="protein sequence ID" value="BDG60764.1"/>
    <property type="molecule type" value="Genomic_DNA"/>
</dbReference>
<dbReference type="NCBIfam" id="TIGR00006">
    <property type="entry name" value="16S rRNA (cytosine(1402)-N(4))-methyltransferase RsmH"/>
    <property type="match status" value="1"/>
</dbReference>
<comment type="similarity">
    <text evidence="1 7">Belongs to the methyltransferase superfamily. RsmH family.</text>
</comment>
<dbReference type="SUPFAM" id="SSF81799">
    <property type="entry name" value="Putative methyltransferase TM0872, insert domain"/>
    <property type="match status" value="1"/>
</dbReference>
<dbReference type="EC" id="2.1.1.199" evidence="7"/>
<evidence type="ECO:0000313" key="9">
    <source>
        <dbReference type="Proteomes" id="UP001163687"/>
    </source>
</evidence>
<dbReference type="InterPro" id="IPR029063">
    <property type="entry name" value="SAM-dependent_MTases_sf"/>
</dbReference>
<feature type="binding site" evidence="7">
    <location>
        <position position="53"/>
    </location>
    <ligand>
        <name>S-adenosyl-L-methionine</name>
        <dbReference type="ChEBI" id="CHEBI:59789"/>
    </ligand>
</feature>
<comment type="catalytic activity">
    <reaction evidence="7">
        <text>cytidine(1402) in 16S rRNA + S-adenosyl-L-methionine = N(4)-methylcytidine(1402) in 16S rRNA + S-adenosyl-L-homocysteine + H(+)</text>
        <dbReference type="Rhea" id="RHEA:42928"/>
        <dbReference type="Rhea" id="RHEA-COMP:10286"/>
        <dbReference type="Rhea" id="RHEA-COMP:10287"/>
        <dbReference type="ChEBI" id="CHEBI:15378"/>
        <dbReference type="ChEBI" id="CHEBI:57856"/>
        <dbReference type="ChEBI" id="CHEBI:59789"/>
        <dbReference type="ChEBI" id="CHEBI:74506"/>
        <dbReference type="ChEBI" id="CHEBI:82748"/>
        <dbReference type="EC" id="2.1.1.199"/>
    </reaction>
</comment>
<dbReference type="PANTHER" id="PTHR11265">
    <property type="entry name" value="S-ADENOSYL-METHYLTRANSFERASE MRAW"/>
    <property type="match status" value="1"/>
</dbReference>
<keyword evidence="6 7" id="KW-0949">S-adenosyl-L-methionine</keyword>
<evidence type="ECO:0000256" key="4">
    <source>
        <dbReference type="ARBA" id="ARBA00022603"/>
    </source>
</evidence>
<name>A0AA35CK28_9FIRM</name>
<dbReference type="SUPFAM" id="SSF53335">
    <property type="entry name" value="S-adenosyl-L-methionine-dependent methyltransferases"/>
    <property type="match status" value="1"/>
</dbReference>
<keyword evidence="3 7" id="KW-0698">rRNA processing</keyword>
<dbReference type="Proteomes" id="UP001163687">
    <property type="component" value="Chromosome"/>
</dbReference>
<dbReference type="GO" id="GO:0071424">
    <property type="term" value="F:rRNA (cytosine-N4-)-methyltransferase activity"/>
    <property type="evidence" value="ECO:0007669"/>
    <property type="project" value="UniProtKB-UniRule"/>
</dbReference>
<gene>
    <name evidence="7 8" type="primary">rsmH</name>
    <name evidence="8" type="ORF">caldi_18540</name>
</gene>
<protein>
    <recommendedName>
        <fullName evidence="7">Ribosomal RNA small subunit methyltransferase H</fullName>
        <ecNumber evidence="7">2.1.1.199</ecNumber>
    </recommendedName>
    <alternativeName>
        <fullName evidence="7">16S rRNA m(4)C1402 methyltransferase</fullName>
    </alternativeName>
    <alternativeName>
        <fullName evidence="7">rRNA (cytosine-N(4)-)-methyltransferase RsmH</fullName>
    </alternativeName>
</protein>
<evidence type="ECO:0000256" key="3">
    <source>
        <dbReference type="ARBA" id="ARBA00022552"/>
    </source>
</evidence>
<reference evidence="8" key="1">
    <citation type="submission" date="2022-03" db="EMBL/GenBank/DDBJ databases">
        <title>Complete genome sequence of Caldinitratiruptor microaerophilus.</title>
        <authorList>
            <person name="Mukaiyama R."/>
            <person name="Nishiyama T."/>
            <person name="Ueda K."/>
        </authorList>
    </citation>
    <scope>NUCLEOTIDE SEQUENCE</scope>
    <source>
        <strain evidence="8">JCM 16183</strain>
    </source>
</reference>
<evidence type="ECO:0000256" key="2">
    <source>
        <dbReference type="ARBA" id="ARBA00022490"/>
    </source>
</evidence>
<evidence type="ECO:0000313" key="8">
    <source>
        <dbReference type="EMBL" id="BDG60764.1"/>
    </source>
</evidence>
<keyword evidence="2 7" id="KW-0963">Cytoplasm</keyword>
<keyword evidence="9" id="KW-1185">Reference proteome</keyword>
<evidence type="ECO:0000256" key="5">
    <source>
        <dbReference type="ARBA" id="ARBA00022679"/>
    </source>
</evidence>
<dbReference type="PANTHER" id="PTHR11265:SF0">
    <property type="entry name" value="12S RRNA N4-METHYLCYTIDINE METHYLTRANSFERASE"/>
    <property type="match status" value="1"/>
</dbReference>
<accession>A0AA35CK28</accession>
<feature type="binding site" evidence="7">
    <location>
        <position position="80"/>
    </location>
    <ligand>
        <name>S-adenosyl-L-methionine</name>
        <dbReference type="ChEBI" id="CHEBI:59789"/>
    </ligand>
</feature>
<feature type="binding site" evidence="7">
    <location>
        <position position="108"/>
    </location>
    <ligand>
        <name>S-adenosyl-L-methionine</name>
        <dbReference type="ChEBI" id="CHEBI:59789"/>
    </ligand>
</feature>
<dbReference type="GO" id="GO:0005737">
    <property type="term" value="C:cytoplasm"/>
    <property type="evidence" value="ECO:0007669"/>
    <property type="project" value="UniProtKB-SubCell"/>
</dbReference>
<evidence type="ECO:0000256" key="6">
    <source>
        <dbReference type="ARBA" id="ARBA00022691"/>
    </source>
</evidence>
<feature type="binding site" evidence="7">
    <location>
        <position position="101"/>
    </location>
    <ligand>
        <name>S-adenosyl-L-methionine</name>
        <dbReference type="ChEBI" id="CHEBI:59789"/>
    </ligand>
</feature>
<evidence type="ECO:0000256" key="1">
    <source>
        <dbReference type="ARBA" id="ARBA00010396"/>
    </source>
</evidence>
<organism evidence="8 9">
    <name type="scientific">Caldinitratiruptor microaerophilus</name>
    <dbReference type="NCBI Taxonomy" id="671077"/>
    <lineage>
        <taxon>Bacteria</taxon>
        <taxon>Bacillati</taxon>
        <taxon>Bacillota</taxon>
        <taxon>Clostridia</taxon>
        <taxon>Eubacteriales</taxon>
        <taxon>Symbiobacteriaceae</taxon>
        <taxon>Caldinitratiruptor</taxon>
    </lineage>
</organism>
<evidence type="ECO:0000256" key="7">
    <source>
        <dbReference type="HAMAP-Rule" id="MF_01007"/>
    </source>
</evidence>
<feature type="binding site" evidence="7">
    <location>
        <begin position="33"/>
        <end position="35"/>
    </location>
    <ligand>
        <name>S-adenosyl-L-methionine</name>
        <dbReference type="ChEBI" id="CHEBI:59789"/>
    </ligand>
</feature>
<keyword evidence="4 7" id="KW-0489">Methyltransferase</keyword>
<sequence length="318" mass="34939">MGFEHEPVLLAEVLEALAVRPGGRYVDCTVGGGGHSEAIARRLGPDGRLLALDRDPAALRAAGERLQPYADRVRLVRTRFSRLAEVVAEAGLDGVDGVLFDLGVSSPQVDDPGRGFSYRHEAPLDMRMDPDAPVTAADLVARLPEEELARILREYGEERFAARIARRIVAERERRPIRTTLQLAELVREAIPAPARREPQHPARRTFQALRIAVNDELGELESALEAAVRVLRPGGRLVAIAFHSLEDRIVKQFIARLARGCECPPGTPVCICGKKPVLRPVGRQPRLPGPEEIRRNARARSARLRVAEKLGPEGVPV</sequence>
<comment type="function">
    <text evidence="7">Specifically methylates the N4 position of cytidine in position 1402 (C1402) of 16S rRNA.</text>
</comment>
<dbReference type="RefSeq" id="WP_264841462.1">
    <property type="nucleotide sequence ID" value="NZ_AP025628.1"/>
</dbReference>
<comment type="subcellular location">
    <subcellularLocation>
        <location evidence="7">Cytoplasm</location>
    </subcellularLocation>
</comment>
<dbReference type="Gene3D" id="3.40.50.150">
    <property type="entry name" value="Vaccinia Virus protein VP39"/>
    <property type="match status" value="1"/>
</dbReference>
<dbReference type="PIRSF" id="PIRSF004486">
    <property type="entry name" value="MraW"/>
    <property type="match status" value="1"/>
</dbReference>
<dbReference type="HAMAP" id="MF_01007">
    <property type="entry name" value="16SrRNA_methyltr_H"/>
    <property type="match status" value="1"/>
</dbReference>
<dbReference type="AlphaFoldDB" id="A0AA35CK28"/>
<proteinExistence type="inferred from homology"/>
<dbReference type="InterPro" id="IPR002903">
    <property type="entry name" value="RsmH"/>
</dbReference>
<dbReference type="FunFam" id="1.10.150.170:FF:000001">
    <property type="entry name" value="Ribosomal RNA small subunit methyltransferase H"/>
    <property type="match status" value="1"/>
</dbReference>
<dbReference type="Gene3D" id="1.10.150.170">
    <property type="entry name" value="Putative methyltransferase TM0872, insert domain"/>
    <property type="match status" value="1"/>
</dbReference>
<dbReference type="Pfam" id="PF01795">
    <property type="entry name" value="Methyltransf_5"/>
    <property type="match status" value="1"/>
</dbReference>
<dbReference type="GO" id="GO:0070475">
    <property type="term" value="P:rRNA base methylation"/>
    <property type="evidence" value="ECO:0007669"/>
    <property type="project" value="UniProtKB-UniRule"/>
</dbReference>